<keyword evidence="2" id="KW-1185">Reference proteome</keyword>
<reference evidence="1 2" key="1">
    <citation type="submission" date="2020-08" db="EMBL/GenBank/DDBJ databases">
        <title>Sequencing the genomes of 1000 actinobacteria strains.</title>
        <authorList>
            <person name="Klenk H.-P."/>
        </authorList>
    </citation>
    <scope>NUCLEOTIDE SEQUENCE [LARGE SCALE GENOMIC DNA]</scope>
    <source>
        <strain evidence="1 2">DSM 28967</strain>
    </source>
</reference>
<proteinExistence type="predicted"/>
<dbReference type="EMBL" id="JACHMY010000001">
    <property type="protein sequence ID" value="MBB5839044.1"/>
    <property type="molecule type" value="Genomic_DNA"/>
</dbReference>
<organism evidence="1 2">
    <name type="scientific">Kribbella italica</name>
    <dbReference type="NCBI Taxonomy" id="1540520"/>
    <lineage>
        <taxon>Bacteria</taxon>
        <taxon>Bacillati</taxon>
        <taxon>Actinomycetota</taxon>
        <taxon>Actinomycetes</taxon>
        <taxon>Propionibacteriales</taxon>
        <taxon>Kribbellaceae</taxon>
        <taxon>Kribbella</taxon>
    </lineage>
</organism>
<accession>A0A7W9JBE1</accession>
<dbReference type="RefSeq" id="WP_184800406.1">
    <property type="nucleotide sequence ID" value="NZ_JACHMY010000001.1"/>
</dbReference>
<evidence type="ECO:0000313" key="2">
    <source>
        <dbReference type="Proteomes" id="UP000549971"/>
    </source>
</evidence>
<evidence type="ECO:0000313" key="1">
    <source>
        <dbReference type="EMBL" id="MBB5839044.1"/>
    </source>
</evidence>
<protein>
    <submittedName>
        <fullName evidence="1">Uncharacterized protein</fullName>
    </submittedName>
</protein>
<comment type="caution">
    <text evidence="1">The sequence shown here is derived from an EMBL/GenBank/DDBJ whole genome shotgun (WGS) entry which is preliminary data.</text>
</comment>
<name>A0A7W9JBE1_9ACTN</name>
<sequence length="50" mass="5964">MLARTCQDDVRLRDHTRRAFHEVVVELLVNFDRYRRQRPGNTLGLVEDPV</sequence>
<gene>
    <name evidence="1" type="ORF">HDA39_005778</name>
</gene>
<dbReference type="AlphaFoldDB" id="A0A7W9JBE1"/>
<dbReference type="Proteomes" id="UP000549971">
    <property type="component" value="Unassembled WGS sequence"/>
</dbReference>